<dbReference type="AlphaFoldDB" id="A0A090FYJ1"/>
<evidence type="ECO:0000313" key="2">
    <source>
        <dbReference type="EMBL" id="CDX52634.1"/>
    </source>
</evidence>
<keyword evidence="3" id="KW-1185">Reference proteome</keyword>
<sequence>MPFSGEVFTPEEVALLGRVFDRTGVPAESRTDREQRALNIIFHYRAGVTDEAELEQLANKDSLARQPPAMESPPD</sequence>
<name>A0A090FYJ1_MESPL</name>
<dbReference type="Proteomes" id="UP000045285">
    <property type="component" value="Unassembled WGS sequence"/>
</dbReference>
<reference evidence="2 4" key="1">
    <citation type="submission" date="2014-08" db="EMBL/GenBank/DDBJ databases">
        <authorList>
            <person name="Moulin Lionel"/>
        </authorList>
    </citation>
    <scope>NUCLEOTIDE SEQUENCE [LARGE SCALE GENOMIC DNA]</scope>
</reference>
<evidence type="ECO:0000313" key="3">
    <source>
        <dbReference type="Proteomes" id="UP000045285"/>
    </source>
</evidence>
<evidence type="ECO:0000313" key="1">
    <source>
        <dbReference type="EMBL" id="CDX18425.1"/>
    </source>
</evidence>
<evidence type="ECO:0000313" key="4">
    <source>
        <dbReference type="Proteomes" id="UP000046122"/>
    </source>
</evidence>
<gene>
    <name evidence="1" type="ORF">MPL3356_270101</name>
    <name evidence="2" type="ORF">MPL3365_170003</name>
</gene>
<reference evidence="3" key="2">
    <citation type="submission" date="2014-08" db="EMBL/GenBank/DDBJ databases">
        <authorList>
            <person name="Moulin L."/>
        </authorList>
    </citation>
    <scope>NUCLEOTIDE SEQUENCE [LARGE SCALE GENOMIC DNA]</scope>
</reference>
<organism evidence="2 4">
    <name type="scientific">Mesorhizobium plurifarium</name>
    <dbReference type="NCBI Taxonomy" id="69974"/>
    <lineage>
        <taxon>Bacteria</taxon>
        <taxon>Pseudomonadati</taxon>
        <taxon>Pseudomonadota</taxon>
        <taxon>Alphaproteobacteria</taxon>
        <taxon>Hyphomicrobiales</taxon>
        <taxon>Phyllobacteriaceae</taxon>
        <taxon>Mesorhizobium</taxon>
    </lineage>
</organism>
<protein>
    <submittedName>
        <fullName evidence="2">Uncharacterized protein</fullName>
    </submittedName>
</protein>
<dbReference type="Proteomes" id="UP000046122">
    <property type="component" value="Unassembled WGS sequence"/>
</dbReference>
<accession>A0A090FYJ1</accession>
<dbReference type="EMBL" id="CCMZ01000020">
    <property type="protein sequence ID" value="CDX18425.1"/>
    <property type="molecule type" value="Genomic_DNA"/>
</dbReference>
<dbReference type="EMBL" id="CCNE01000009">
    <property type="protein sequence ID" value="CDX52634.1"/>
    <property type="molecule type" value="Genomic_DNA"/>
</dbReference>
<proteinExistence type="predicted"/>